<feature type="region of interest" description="Disordered" evidence="1">
    <location>
        <begin position="261"/>
        <end position="284"/>
    </location>
</feature>
<evidence type="ECO:0000313" key="3">
    <source>
        <dbReference type="Proteomes" id="UP001063166"/>
    </source>
</evidence>
<protein>
    <submittedName>
        <fullName evidence="2">Uncharacterized protein</fullName>
    </submittedName>
</protein>
<accession>A0A9P3PTT1</accession>
<organism evidence="2 3">
    <name type="scientific">Lyophyllum shimeji</name>
    <name type="common">Hon-shimeji</name>
    <name type="synonym">Tricholoma shimeji</name>
    <dbReference type="NCBI Taxonomy" id="47721"/>
    <lineage>
        <taxon>Eukaryota</taxon>
        <taxon>Fungi</taxon>
        <taxon>Dikarya</taxon>
        <taxon>Basidiomycota</taxon>
        <taxon>Agaricomycotina</taxon>
        <taxon>Agaricomycetes</taxon>
        <taxon>Agaricomycetidae</taxon>
        <taxon>Agaricales</taxon>
        <taxon>Tricholomatineae</taxon>
        <taxon>Lyophyllaceae</taxon>
        <taxon>Lyophyllum</taxon>
    </lineage>
</organism>
<dbReference type="AlphaFoldDB" id="A0A9P3PTT1"/>
<sequence length="353" mass="38482">MFCGTCLPNTSLVALAPGTDVYRLPNDLINPCIEVFIELGHTFTSVATKDVEKAVVLTYNPELRRARCLPSPAFAKLVLVLHCSPVYGLGGISRSKRARNVDGDSASPLNDLSESDKDRCTMCKRDLNHNEDEVAQEAQLPKFPMHVTEWEGIAEMQATPQSRARRMTSPVSNPGALAEQNQAFPKQPRENVEDAHARLSISGSDRKLCIPEPLFTSAPSFPSFTSIHKNLDDAALRLPGSNGTLCIPDPLFSCAPSFNSIQVQSTPPRRKPSTSRSPSPSFERREFLDTAISNSAKGRGSGIHRALPPSSAVECDVTDCWAKDRPPLTEPTALHEAENAGREREVLEAIVVS</sequence>
<dbReference type="EMBL" id="BRPK01000010">
    <property type="protein sequence ID" value="GLB41434.1"/>
    <property type="molecule type" value="Genomic_DNA"/>
</dbReference>
<reference evidence="2" key="1">
    <citation type="submission" date="2022-07" db="EMBL/GenBank/DDBJ databases">
        <title>The genome of Lyophyllum shimeji provides insight into the initial evolution of ectomycorrhizal fungal genome.</title>
        <authorList>
            <person name="Kobayashi Y."/>
            <person name="Shibata T."/>
            <person name="Hirakawa H."/>
            <person name="Shigenobu S."/>
            <person name="Nishiyama T."/>
            <person name="Yamada A."/>
            <person name="Hasebe M."/>
            <person name="Kawaguchi M."/>
        </authorList>
    </citation>
    <scope>NUCLEOTIDE SEQUENCE</scope>
    <source>
        <strain evidence="2">AT787</strain>
    </source>
</reference>
<feature type="region of interest" description="Disordered" evidence="1">
    <location>
        <begin position="159"/>
        <end position="193"/>
    </location>
</feature>
<keyword evidence="3" id="KW-1185">Reference proteome</keyword>
<evidence type="ECO:0000256" key="1">
    <source>
        <dbReference type="SAM" id="MobiDB-lite"/>
    </source>
</evidence>
<dbReference type="OrthoDB" id="10600690at2759"/>
<evidence type="ECO:0000313" key="2">
    <source>
        <dbReference type="EMBL" id="GLB41434.1"/>
    </source>
</evidence>
<dbReference type="Proteomes" id="UP001063166">
    <property type="component" value="Unassembled WGS sequence"/>
</dbReference>
<gene>
    <name evidence="2" type="ORF">LshimejAT787_1000340</name>
</gene>
<comment type="caution">
    <text evidence="2">The sequence shown here is derived from an EMBL/GenBank/DDBJ whole genome shotgun (WGS) entry which is preliminary data.</text>
</comment>
<proteinExistence type="predicted"/>
<name>A0A9P3PTT1_LYOSH</name>